<gene>
    <name evidence="2" type="ORF">HAKA00212_LOCUS13352</name>
</gene>
<keyword evidence="1" id="KW-0732">Signal</keyword>
<evidence type="ECO:0000256" key="1">
    <source>
        <dbReference type="SAM" id="SignalP"/>
    </source>
</evidence>
<feature type="chain" id="PRO_5030160708" evidence="1">
    <location>
        <begin position="27"/>
        <end position="386"/>
    </location>
</feature>
<proteinExistence type="predicted"/>
<dbReference type="EMBL" id="HBIU01028972">
    <property type="protein sequence ID" value="CAE0634612.1"/>
    <property type="molecule type" value="Transcribed_RNA"/>
</dbReference>
<sequence>MKNGWSRSSVAASCMCLIVGLSAVFAFQEDLSSPGGSAGLERVSDLAATTASRVDEESKIVEGRGCDRNITALLDIDLNLPICTGNQLIEGRWICDATFPWYQKPTYSLCSCPHAKGRYHCHGKDLQAYFLPTAIEKGLCRWHTVEYLKENPLPAGSKTLLFGNSYLRQLMEAVLCMFSDSIASKEVVLQEEGITRQRGKYPMVEVGQTECRGGPWEFNAQHFLYDCPDSQKNQTPNVTECYDNLMKVSFKNGAELHFIYSFESTIPYIPKQLPGVNSLQYFDVIMTNGVYANRMKAETFVMVKEKNGLDGKSPRLFWAGLNENDYENAKDLFLASKIEVFKAHIINRSQCSRRVGKILQQDAGDRHFCLPGVPDDVAISLLHFIY</sequence>
<feature type="signal peptide" evidence="1">
    <location>
        <begin position="1"/>
        <end position="26"/>
    </location>
</feature>
<evidence type="ECO:0000313" key="2">
    <source>
        <dbReference type="EMBL" id="CAE0634612.1"/>
    </source>
</evidence>
<name>A0A6V1L833_HETAK</name>
<organism evidence="2">
    <name type="scientific">Heterosigma akashiwo</name>
    <name type="common">Chromophytic alga</name>
    <name type="synonym">Heterosigma carterae</name>
    <dbReference type="NCBI Taxonomy" id="2829"/>
    <lineage>
        <taxon>Eukaryota</taxon>
        <taxon>Sar</taxon>
        <taxon>Stramenopiles</taxon>
        <taxon>Ochrophyta</taxon>
        <taxon>Raphidophyceae</taxon>
        <taxon>Chattonellales</taxon>
        <taxon>Chattonellaceae</taxon>
        <taxon>Heterosigma</taxon>
    </lineage>
</organism>
<accession>A0A6V1L833</accession>
<reference evidence="2" key="1">
    <citation type="submission" date="2021-01" db="EMBL/GenBank/DDBJ databases">
        <authorList>
            <person name="Corre E."/>
            <person name="Pelletier E."/>
            <person name="Niang G."/>
            <person name="Scheremetjew M."/>
            <person name="Finn R."/>
            <person name="Kale V."/>
            <person name="Holt S."/>
            <person name="Cochrane G."/>
            <person name="Meng A."/>
            <person name="Brown T."/>
            <person name="Cohen L."/>
        </authorList>
    </citation>
    <scope>NUCLEOTIDE SEQUENCE</scope>
    <source>
        <strain evidence="2">CCMP3107</strain>
    </source>
</reference>
<dbReference type="AlphaFoldDB" id="A0A6V1L833"/>
<protein>
    <submittedName>
        <fullName evidence="2">Uncharacterized protein</fullName>
    </submittedName>
</protein>